<accession>A0A7Y1FA07</accession>
<dbReference type="Pfam" id="PF17273">
    <property type="entry name" value="DUF5338"/>
    <property type="match status" value="1"/>
</dbReference>
<comment type="caution">
    <text evidence="1">The sequence shown here is derived from an EMBL/GenBank/DDBJ whole genome shotgun (WGS) entry which is preliminary data.</text>
</comment>
<protein>
    <submittedName>
        <fullName evidence="1">TraK family protein</fullName>
    </submittedName>
</protein>
<dbReference type="Proteomes" id="UP000537729">
    <property type="component" value="Unassembled WGS sequence"/>
</dbReference>
<dbReference type="AlphaFoldDB" id="A0A7Y1FA07"/>
<gene>
    <name evidence="1" type="ORF">HBO38_19505</name>
</gene>
<organism evidence="1 2">
    <name type="scientific">Pseudomonas veronii</name>
    <dbReference type="NCBI Taxonomy" id="76761"/>
    <lineage>
        <taxon>Bacteria</taxon>
        <taxon>Pseudomonadati</taxon>
        <taxon>Pseudomonadota</taxon>
        <taxon>Gammaproteobacteria</taxon>
        <taxon>Pseudomonadales</taxon>
        <taxon>Pseudomonadaceae</taxon>
        <taxon>Pseudomonas</taxon>
    </lineage>
</organism>
<evidence type="ECO:0000313" key="2">
    <source>
        <dbReference type="Proteomes" id="UP000537729"/>
    </source>
</evidence>
<evidence type="ECO:0000313" key="1">
    <source>
        <dbReference type="EMBL" id="NMY10626.1"/>
    </source>
</evidence>
<dbReference type="InterPro" id="IPR035225">
    <property type="entry name" value="DUF5338"/>
</dbReference>
<dbReference type="RefSeq" id="WP_169884815.1">
    <property type="nucleotide sequence ID" value="NZ_JAAQWG010000028.1"/>
</dbReference>
<name>A0A7Y1FA07_PSEVE</name>
<sequence>MNTSNTSITKAKRGQGKVEFLKLQDTFQKQINAGHTLINIYTSNASNLNIGYTQFTKYVSRYCVTPYYKLITTSEHQNPSTPPKHF</sequence>
<proteinExistence type="predicted"/>
<reference evidence="1 2" key="1">
    <citation type="journal article" date="2020" name="Front. Microbiol.">
        <title>Genetic Organization of the aprX-lipA2 Operon Affects the Proteolytic Potential of Pseudomonas Species in Milk.</title>
        <authorList>
            <person name="Maier C."/>
            <person name="Huptas C."/>
            <person name="von Neubeck M."/>
            <person name="Scherer S."/>
            <person name="Wenning M."/>
            <person name="Lucking G."/>
        </authorList>
    </citation>
    <scope>NUCLEOTIDE SEQUENCE [LARGE SCALE GENOMIC DNA]</scope>
    <source>
        <strain evidence="1 2">DSM 16272</strain>
    </source>
</reference>
<dbReference type="EMBL" id="JAAQWG010000028">
    <property type="protein sequence ID" value="NMY10626.1"/>
    <property type="molecule type" value="Genomic_DNA"/>
</dbReference>